<protein>
    <submittedName>
        <fullName evidence="1">Uncharacterized protein</fullName>
    </submittedName>
</protein>
<dbReference type="EMBL" id="GBRH01206724">
    <property type="protein sequence ID" value="JAD91171.1"/>
    <property type="molecule type" value="Transcribed_RNA"/>
</dbReference>
<evidence type="ECO:0000313" key="1">
    <source>
        <dbReference type="EMBL" id="JAD91171.1"/>
    </source>
</evidence>
<proteinExistence type="predicted"/>
<dbReference type="AlphaFoldDB" id="A0A0A9DTQ6"/>
<reference evidence="1" key="1">
    <citation type="submission" date="2014-09" db="EMBL/GenBank/DDBJ databases">
        <authorList>
            <person name="Magalhaes I.L.F."/>
            <person name="Oliveira U."/>
            <person name="Santos F.R."/>
            <person name="Vidigal T.H.D.A."/>
            <person name="Brescovit A.D."/>
            <person name="Santos A.J."/>
        </authorList>
    </citation>
    <scope>NUCLEOTIDE SEQUENCE</scope>
    <source>
        <tissue evidence="1">Shoot tissue taken approximately 20 cm above the soil surface</tissue>
    </source>
</reference>
<accession>A0A0A9DTQ6</accession>
<sequence>MHLVGSLYTSLNLGCTSIE</sequence>
<reference evidence="1" key="2">
    <citation type="journal article" date="2015" name="Data Brief">
        <title>Shoot transcriptome of the giant reed, Arundo donax.</title>
        <authorList>
            <person name="Barrero R.A."/>
            <person name="Guerrero F.D."/>
            <person name="Moolhuijzen P."/>
            <person name="Goolsby J.A."/>
            <person name="Tidwell J."/>
            <person name="Bellgard S.E."/>
            <person name="Bellgard M.I."/>
        </authorList>
    </citation>
    <scope>NUCLEOTIDE SEQUENCE</scope>
    <source>
        <tissue evidence="1">Shoot tissue taken approximately 20 cm above the soil surface</tissue>
    </source>
</reference>
<organism evidence="1">
    <name type="scientific">Arundo donax</name>
    <name type="common">Giant reed</name>
    <name type="synonym">Donax arundinaceus</name>
    <dbReference type="NCBI Taxonomy" id="35708"/>
    <lineage>
        <taxon>Eukaryota</taxon>
        <taxon>Viridiplantae</taxon>
        <taxon>Streptophyta</taxon>
        <taxon>Embryophyta</taxon>
        <taxon>Tracheophyta</taxon>
        <taxon>Spermatophyta</taxon>
        <taxon>Magnoliopsida</taxon>
        <taxon>Liliopsida</taxon>
        <taxon>Poales</taxon>
        <taxon>Poaceae</taxon>
        <taxon>PACMAD clade</taxon>
        <taxon>Arundinoideae</taxon>
        <taxon>Arundineae</taxon>
        <taxon>Arundo</taxon>
    </lineage>
</organism>
<name>A0A0A9DTQ6_ARUDO</name>